<evidence type="ECO:0000259" key="1">
    <source>
        <dbReference type="PROSITE" id="PS50943"/>
    </source>
</evidence>
<evidence type="ECO:0000313" key="2">
    <source>
        <dbReference type="EMBL" id="SNY84421.1"/>
    </source>
</evidence>
<evidence type="ECO:0000313" key="3">
    <source>
        <dbReference type="Proteomes" id="UP000219565"/>
    </source>
</evidence>
<feature type="domain" description="HTH cro/C1-type" evidence="1">
    <location>
        <begin position="41"/>
        <end position="84"/>
    </location>
</feature>
<dbReference type="SUPFAM" id="SSF48452">
    <property type="entry name" value="TPR-like"/>
    <property type="match status" value="1"/>
</dbReference>
<name>A0A285LM31_9NOCA</name>
<dbReference type="PRINTS" id="PR00364">
    <property type="entry name" value="DISEASERSIST"/>
</dbReference>
<dbReference type="GO" id="GO:0043531">
    <property type="term" value="F:ADP binding"/>
    <property type="evidence" value="ECO:0007669"/>
    <property type="project" value="InterPro"/>
</dbReference>
<keyword evidence="3" id="KW-1185">Reference proteome</keyword>
<organism evidence="2 3">
    <name type="scientific">Nocardia amikacinitolerans</name>
    <dbReference type="NCBI Taxonomy" id="756689"/>
    <lineage>
        <taxon>Bacteria</taxon>
        <taxon>Bacillati</taxon>
        <taxon>Actinomycetota</taxon>
        <taxon>Actinomycetes</taxon>
        <taxon>Mycobacteriales</taxon>
        <taxon>Nocardiaceae</taxon>
        <taxon>Nocardia</taxon>
    </lineage>
</organism>
<dbReference type="RefSeq" id="WP_097245860.1">
    <property type="nucleotide sequence ID" value="NZ_OBEG01000003.1"/>
</dbReference>
<dbReference type="InterPro" id="IPR002182">
    <property type="entry name" value="NB-ARC"/>
</dbReference>
<dbReference type="SUPFAM" id="SSF52540">
    <property type="entry name" value="P-loop containing nucleoside triphosphate hydrolases"/>
    <property type="match status" value="1"/>
</dbReference>
<dbReference type="InterPro" id="IPR027417">
    <property type="entry name" value="P-loop_NTPase"/>
</dbReference>
<dbReference type="InterPro" id="IPR011990">
    <property type="entry name" value="TPR-like_helical_dom_sf"/>
</dbReference>
<accession>A0A285LM31</accession>
<dbReference type="EMBL" id="OBEG01000003">
    <property type="protein sequence ID" value="SNY84421.1"/>
    <property type="molecule type" value="Genomic_DNA"/>
</dbReference>
<reference evidence="2 3" key="1">
    <citation type="submission" date="2017-09" db="EMBL/GenBank/DDBJ databases">
        <authorList>
            <person name="Ehlers B."/>
            <person name="Leendertz F.H."/>
        </authorList>
    </citation>
    <scope>NUCLEOTIDE SEQUENCE [LARGE SCALE GENOMIC DNA]</scope>
    <source>
        <strain evidence="2 3">DSM 45537</strain>
    </source>
</reference>
<dbReference type="CDD" id="cd00093">
    <property type="entry name" value="HTH_XRE"/>
    <property type="match status" value="1"/>
</dbReference>
<dbReference type="PANTHER" id="PTHR47691:SF3">
    <property type="entry name" value="HTH-TYPE TRANSCRIPTIONAL REGULATOR RV0890C-RELATED"/>
    <property type="match status" value="1"/>
</dbReference>
<dbReference type="InterPro" id="IPR019734">
    <property type="entry name" value="TPR_rpt"/>
</dbReference>
<proteinExistence type="predicted"/>
<dbReference type="OrthoDB" id="581105at2"/>
<protein>
    <submittedName>
        <fullName evidence="2">Tetratricopeptide repeat-containing protein</fullName>
    </submittedName>
</protein>
<dbReference type="PANTHER" id="PTHR47691">
    <property type="entry name" value="REGULATOR-RELATED"/>
    <property type="match status" value="1"/>
</dbReference>
<dbReference type="InterPro" id="IPR001387">
    <property type="entry name" value="Cro/C1-type_HTH"/>
</dbReference>
<dbReference type="PROSITE" id="PS50943">
    <property type="entry name" value="HTH_CROC1"/>
    <property type="match status" value="1"/>
</dbReference>
<dbReference type="Gene3D" id="3.40.50.300">
    <property type="entry name" value="P-loop containing nucleotide triphosphate hydrolases"/>
    <property type="match status" value="1"/>
</dbReference>
<dbReference type="SMART" id="SM00028">
    <property type="entry name" value="TPR"/>
    <property type="match status" value="2"/>
</dbReference>
<gene>
    <name evidence="2" type="ORF">SAMN04244553_3629</name>
</gene>
<dbReference type="Pfam" id="PF00931">
    <property type="entry name" value="NB-ARC"/>
    <property type="match status" value="1"/>
</dbReference>
<dbReference type="Proteomes" id="UP000219565">
    <property type="component" value="Unassembled WGS sequence"/>
</dbReference>
<dbReference type="InterPro" id="IPR036388">
    <property type="entry name" value="WH-like_DNA-bd_sf"/>
</dbReference>
<sequence>MAEKEPSSADADALQREFVTSLNRSILRAEKRSGSVNRANLAKRLNVSTGSVYAYLNGKTLPKSDVFDKLLGELDVVGPDAALLVALRDRVEITRRTTKDKTTSGSPRPLAPDLPRDIVVLVGRDLPLTRIITAIGGGPDQGATCVVSGLGGVGKTALAVRAARRLHEQFPGGCLFVDMRGYAAADPVPWSDAARKLLRQAGVSARSIPADPEEAAALLREELRDKRTLLILDNVIDTDQIRPLLPAEGPSRALITSRSNLNGLDDVVHVRLDALSAQQSAGLVRELTKDLPPDRRPDERQLAEIARHCHGLPVAIRIAAAMVRSEPWPTAVPEGGAVGIEVFYDGDRDLETLFEYSVRRLDPQQARTFTLLGAHLGFDFDIDAAAALTGVDRTAIRKILRHLVEVNLLESRSAGRYGLHDLVRAFVQRRAAATLGRHEVVEATTRVVDHYLAKVDAADRALTPHRHRAGMTPATVPVEVLGYDAAMRWTTADRDNLIAATRVAYDLGRDEQCWQIAFALRGFAFITNDIDLWVTVHRCAVAAAERAGNRYAEAVMRNNLGLALLRRGDHEEAEVMYERAHKLFADIGDGHGEHIALAHHAWVHVHRGQLDEALDKSLRALSYIADRGTVRNRAILMRDTASIEIALGRYTDAVPRLIDALGLFATHDLRIDEAMACNALGEAYRRLRALPQAYAAFERAADVGRSAGSVLEEARGHEGMGVIAAGRAEWSAAQRNLICALAGFSKLHDGAGRRRVLAELERLGPRHEG</sequence>
<dbReference type="Gene3D" id="1.25.40.10">
    <property type="entry name" value="Tetratricopeptide repeat domain"/>
    <property type="match status" value="1"/>
</dbReference>
<dbReference type="Pfam" id="PF13424">
    <property type="entry name" value="TPR_12"/>
    <property type="match status" value="1"/>
</dbReference>
<dbReference type="AlphaFoldDB" id="A0A285LM31"/>
<dbReference type="Gene3D" id="1.10.10.10">
    <property type="entry name" value="Winged helix-like DNA-binding domain superfamily/Winged helix DNA-binding domain"/>
    <property type="match status" value="1"/>
</dbReference>